<dbReference type="OrthoDB" id="8481513at2"/>
<dbReference type="KEGG" id="pamo:BAR1_13745"/>
<proteinExistence type="predicted"/>
<accession>A0A347UJ67</accession>
<dbReference type="Proteomes" id="UP000261704">
    <property type="component" value="Chromosome"/>
</dbReference>
<keyword evidence="2" id="KW-1185">Reference proteome</keyword>
<dbReference type="AlphaFoldDB" id="A0A347UJ67"/>
<reference evidence="1 2" key="1">
    <citation type="submission" date="2018-09" db="EMBL/GenBank/DDBJ databases">
        <title>Profundibacter amoris BAR1 gen. nov., sp. nov., a new member of the Roseobacter clade isolated at Lokis Castle Vent Field on the Arctic Mid-Oceanic Ridge.</title>
        <authorList>
            <person name="Le Moine Bauer S."/>
            <person name="Sjoeberg A.G."/>
            <person name="L'Haridon S."/>
            <person name="Stokke R."/>
            <person name="Roalkvam I."/>
            <person name="Steen I.H."/>
            <person name="Dahle H."/>
        </authorList>
    </citation>
    <scope>NUCLEOTIDE SEQUENCE [LARGE SCALE GENOMIC DNA]</scope>
    <source>
        <strain evidence="1 2">BAR1</strain>
    </source>
</reference>
<gene>
    <name evidence="1" type="ORF">BAR1_13745</name>
</gene>
<dbReference type="RefSeq" id="WP_118943549.1">
    <property type="nucleotide sequence ID" value="NZ_CP032125.1"/>
</dbReference>
<organism evidence="1 2">
    <name type="scientific">Profundibacter amoris</name>
    <dbReference type="NCBI Taxonomy" id="2171755"/>
    <lineage>
        <taxon>Bacteria</taxon>
        <taxon>Pseudomonadati</taxon>
        <taxon>Pseudomonadota</taxon>
        <taxon>Alphaproteobacteria</taxon>
        <taxon>Rhodobacterales</taxon>
        <taxon>Paracoccaceae</taxon>
        <taxon>Profundibacter</taxon>
    </lineage>
</organism>
<sequence>MLEKYRKECAYIRTLSSADAAAWVLKKYPPESDGGKLYPIVLAHRSWKKREQLILANAYLQNIPFASSRGYEDFLSFMSIPAFIRAIKDHLPDTPKDIGLLLYYLGPALRKYQRTPNDECAITEFIHDLKSRIQGKGIPYEDAIRFIR</sequence>
<evidence type="ECO:0000313" key="2">
    <source>
        <dbReference type="Proteomes" id="UP000261704"/>
    </source>
</evidence>
<name>A0A347UJ67_9RHOB</name>
<dbReference type="EMBL" id="CP032125">
    <property type="protein sequence ID" value="AXX98895.1"/>
    <property type="molecule type" value="Genomic_DNA"/>
</dbReference>
<evidence type="ECO:0000313" key="1">
    <source>
        <dbReference type="EMBL" id="AXX98895.1"/>
    </source>
</evidence>
<protein>
    <submittedName>
        <fullName evidence="1">Uncharacterized protein</fullName>
    </submittedName>
</protein>